<dbReference type="Pfam" id="PF13469">
    <property type="entry name" value="Sulfotransfer_3"/>
    <property type="match status" value="1"/>
</dbReference>
<keyword evidence="3" id="KW-1185">Reference proteome</keyword>
<dbReference type="AlphaFoldDB" id="B8D177"/>
<dbReference type="KEGG" id="hor:Hore_22840"/>
<dbReference type="OrthoDB" id="9785185at2"/>
<proteinExistence type="predicted"/>
<name>B8D177_HALOH</name>
<dbReference type="SUPFAM" id="SSF52540">
    <property type="entry name" value="P-loop containing nucleoside triphosphate hydrolases"/>
    <property type="match status" value="1"/>
</dbReference>
<dbReference type="HOGENOM" id="CLU_836146_0_0_9"/>
<evidence type="ECO:0000256" key="1">
    <source>
        <dbReference type="ARBA" id="ARBA00022679"/>
    </source>
</evidence>
<dbReference type="Gene3D" id="3.40.50.300">
    <property type="entry name" value="P-loop containing nucleotide triphosphate hydrolases"/>
    <property type="match status" value="1"/>
</dbReference>
<dbReference type="eggNOG" id="COG4424">
    <property type="taxonomic scope" value="Bacteria"/>
</dbReference>
<dbReference type="PANTHER" id="PTHR12788">
    <property type="entry name" value="PROTEIN-TYROSINE SULFOTRANSFERASE 2"/>
    <property type="match status" value="1"/>
</dbReference>
<reference evidence="2 3" key="1">
    <citation type="journal article" date="2009" name="PLoS ONE">
        <title>Genome analysis of the anaerobic thermohalophilic bacterium Halothermothrix orenii.</title>
        <authorList>
            <person name="Mavromatis K."/>
            <person name="Ivanova N."/>
            <person name="Anderson I."/>
            <person name="Lykidis A."/>
            <person name="Hooper S.D."/>
            <person name="Sun H."/>
            <person name="Kunin V."/>
            <person name="Lapidus A."/>
            <person name="Hugenholtz P."/>
            <person name="Patel B."/>
            <person name="Kyrpides N.C."/>
        </authorList>
    </citation>
    <scope>NUCLEOTIDE SEQUENCE [LARGE SCALE GENOMIC DNA]</scope>
    <source>
        <strain evidence="3">H 168 / OCM 544 / DSM 9562</strain>
    </source>
</reference>
<keyword evidence="1 2" id="KW-0808">Transferase</keyword>
<dbReference type="RefSeq" id="WP_015923998.1">
    <property type="nucleotide sequence ID" value="NC_011899.1"/>
</dbReference>
<evidence type="ECO:0000313" key="3">
    <source>
        <dbReference type="Proteomes" id="UP000000719"/>
    </source>
</evidence>
<dbReference type="EMBL" id="CP001098">
    <property type="protein sequence ID" value="ACL71029.1"/>
    <property type="molecule type" value="Genomic_DNA"/>
</dbReference>
<organism evidence="2 3">
    <name type="scientific">Halothermothrix orenii (strain H 168 / OCM 544 / DSM 9562)</name>
    <dbReference type="NCBI Taxonomy" id="373903"/>
    <lineage>
        <taxon>Bacteria</taxon>
        <taxon>Bacillati</taxon>
        <taxon>Bacillota</taxon>
        <taxon>Clostridia</taxon>
        <taxon>Halanaerobiales</taxon>
        <taxon>Halothermotrichaceae</taxon>
        <taxon>Halothermothrix</taxon>
    </lineage>
</organism>
<sequence length="328" mass="39096">MNKNPIFILGAHKSGTSLLRSLFDGHSELFVIPIEAHFFQHNGYWVDYGIRRQYPENINEKQIINNYIEWIDKSNTTPGGFADSDTRGLWDITKFKEKIKQGTDYSNIKKSIENYIEAMYYSLYNEELPNDIRVVEKSVENAEFAIELKKIFPNAKFVHIIRNPYSNLVSIRKFKSKRGYPFLKRIIASLYNSYYFLEKNQRIITKDYLVIKYEDLVTKPKKIINEISDFLDIAKEEILYKPTVQGQQWHGNSTTGKKFKTISSERLFKWKEEINPLEVRIINKKFKYIIDKYNYNFYENKNKKHLLYPAKQEGLKVYIANRILYNYF</sequence>
<evidence type="ECO:0000313" key="2">
    <source>
        <dbReference type="EMBL" id="ACL71029.1"/>
    </source>
</evidence>
<accession>B8D177</accession>
<gene>
    <name evidence="2" type="ordered locus">Hore_22840</name>
</gene>
<dbReference type="STRING" id="373903.Hore_22840"/>
<dbReference type="Proteomes" id="UP000000719">
    <property type="component" value="Chromosome"/>
</dbReference>
<dbReference type="GO" id="GO:0008476">
    <property type="term" value="F:protein-tyrosine sulfotransferase activity"/>
    <property type="evidence" value="ECO:0007669"/>
    <property type="project" value="InterPro"/>
</dbReference>
<protein>
    <submittedName>
        <fullName evidence="2">Sulfotransferase</fullName>
    </submittedName>
</protein>
<dbReference type="InterPro" id="IPR027417">
    <property type="entry name" value="P-loop_NTPase"/>
</dbReference>
<dbReference type="InterPro" id="IPR026634">
    <property type="entry name" value="TPST-like"/>
</dbReference>
<dbReference type="PANTHER" id="PTHR12788:SF10">
    <property type="entry name" value="PROTEIN-TYROSINE SULFOTRANSFERASE"/>
    <property type="match status" value="1"/>
</dbReference>